<dbReference type="EMBL" id="BARU01044086">
    <property type="protein sequence ID" value="GAH76372.1"/>
    <property type="molecule type" value="Genomic_DNA"/>
</dbReference>
<name>X1I3T0_9ZZZZ</name>
<organism evidence="1">
    <name type="scientific">marine sediment metagenome</name>
    <dbReference type="NCBI Taxonomy" id="412755"/>
    <lineage>
        <taxon>unclassified sequences</taxon>
        <taxon>metagenomes</taxon>
        <taxon>ecological metagenomes</taxon>
    </lineage>
</organism>
<protein>
    <submittedName>
        <fullName evidence="1">Uncharacterized protein</fullName>
    </submittedName>
</protein>
<sequence>IISISKKLEEKLKSEIKSMKKRGESKENRYDITLKILIFGDSSKTAVIQRYLTGFFKESAKKMTIGVDFEVNC</sequence>
<comment type="caution">
    <text evidence="1">The sequence shown here is derived from an EMBL/GenBank/DDBJ whole genome shotgun (WGS) entry which is preliminary data.</text>
</comment>
<gene>
    <name evidence="1" type="ORF">S03H2_67362</name>
</gene>
<accession>X1I3T0</accession>
<evidence type="ECO:0000313" key="1">
    <source>
        <dbReference type="EMBL" id="GAH76372.1"/>
    </source>
</evidence>
<dbReference type="AlphaFoldDB" id="X1I3T0"/>
<feature type="non-terminal residue" evidence="1">
    <location>
        <position position="1"/>
    </location>
</feature>
<dbReference type="InterPro" id="IPR027417">
    <property type="entry name" value="P-loop_NTPase"/>
</dbReference>
<reference evidence="1" key="1">
    <citation type="journal article" date="2014" name="Front. Microbiol.">
        <title>High frequency of phylogenetically diverse reductive dehalogenase-homologous genes in deep subseafloor sedimentary metagenomes.</title>
        <authorList>
            <person name="Kawai M."/>
            <person name="Futagami T."/>
            <person name="Toyoda A."/>
            <person name="Takaki Y."/>
            <person name="Nishi S."/>
            <person name="Hori S."/>
            <person name="Arai W."/>
            <person name="Tsubouchi T."/>
            <person name="Morono Y."/>
            <person name="Uchiyama I."/>
            <person name="Ito T."/>
            <person name="Fujiyama A."/>
            <person name="Inagaki F."/>
            <person name="Takami H."/>
        </authorList>
    </citation>
    <scope>NUCLEOTIDE SEQUENCE</scope>
    <source>
        <strain evidence="1">Expedition CK06-06</strain>
    </source>
</reference>
<proteinExistence type="predicted"/>
<dbReference type="Gene3D" id="3.40.50.300">
    <property type="entry name" value="P-loop containing nucleotide triphosphate hydrolases"/>
    <property type="match status" value="1"/>
</dbReference>